<gene>
    <name evidence="10" type="ORF">PoB_001979000</name>
</gene>
<evidence type="ECO:0000313" key="10">
    <source>
        <dbReference type="EMBL" id="GFN93284.1"/>
    </source>
</evidence>
<keyword evidence="9" id="KW-0472">Membrane</keyword>
<dbReference type="GO" id="GO:0034653">
    <property type="term" value="P:retinoic acid catabolic process"/>
    <property type="evidence" value="ECO:0007669"/>
    <property type="project" value="UniProtKB-ARBA"/>
</dbReference>
<organism evidence="10 11">
    <name type="scientific">Plakobranchus ocellatus</name>
    <dbReference type="NCBI Taxonomy" id="259542"/>
    <lineage>
        <taxon>Eukaryota</taxon>
        <taxon>Metazoa</taxon>
        <taxon>Spiralia</taxon>
        <taxon>Lophotrochozoa</taxon>
        <taxon>Mollusca</taxon>
        <taxon>Gastropoda</taxon>
        <taxon>Heterobranchia</taxon>
        <taxon>Euthyneura</taxon>
        <taxon>Panpulmonata</taxon>
        <taxon>Sacoglossa</taxon>
        <taxon>Placobranchoidea</taxon>
        <taxon>Plakobranchidae</taxon>
        <taxon>Plakobranchus</taxon>
    </lineage>
</organism>
<dbReference type="SUPFAM" id="SSF48264">
    <property type="entry name" value="Cytochrome P450"/>
    <property type="match status" value="1"/>
</dbReference>
<dbReference type="InterPro" id="IPR002403">
    <property type="entry name" value="Cyt_P450_E_grp-IV"/>
</dbReference>
<evidence type="ECO:0000256" key="9">
    <source>
        <dbReference type="SAM" id="Phobius"/>
    </source>
</evidence>
<dbReference type="PANTHER" id="PTHR24286">
    <property type="entry name" value="CYTOCHROME P450 26"/>
    <property type="match status" value="1"/>
</dbReference>
<comment type="cofactor">
    <cofactor evidence="7">
        <name>heme</name>
        <dbReference type="ChEBI" id="CHEBI:30413"/>
    </cofactor>
</comment>
<evidence type="ECO:0000256" key="5">
    <source>
        <dbReference type="ARBA" id="ARBA00023004"/>
    </source>
</evidence>
<evidence type="ECO:0000256" key="1">
    <source>
        <dbReference type="ARBA" id="ARBA00010617"/>
    </source>
</evidence>
<dbReference type="GO" id="GO:0004497">
    <property type="term" value="F:monooxygenase activity"/>
    <property type="evidence" value="ECO:0007669"/>
    <property type="project" value="UniProtKB-KW"/>
</dbReference>
<evidence type="ECO:0000256" key="2">
    <source>
        <dbReference type="ARBA" id="ARBA00022617"/>
    </source>
</evidence>
<protein>
    <submittedName>
        <fullName evidence="10">Cytochrome p450 26a1</fullName>
    </submittedName>
</protein>
<dbReference type="GO" id="GO:0020037">
    <property type="term" value="F:heme binding"/>
    <property type="evidence" value="ECO:0007669"/>
    <property type="project" value="InterPro"/>
</dbReference>
<dbReference type="AlphaFoldDB" id="A0AAV3ZDR1"/>
<sequence>MENLTRNHLDVFVVHNPVRVGETNSNIIMLESESWTVFTHSLCLRAIMPTVLFGLSFVAWTFYHTSCSGQALKLPLPPGSLGLPIIGETLSLAFQGCKFFDERLQRYGSVYKTHLLGSPVIRVCGPENVKKILLSENNLVSVYWPASVRALLGDGTVSNAFGNLHRTRRRALQKAFSHEALADYVPIMRKVIKDHISIWCSQDIVHGYQECKNMAFAVSAETLVGFNMGIEEHNSSVHLFDVFVDNLFCLPFRFPGLGFAKGMSARKKLLDKIGESLRVRKLQQDTDHVLPFFQDAISRLLDVQGEDSLTDSELKDLCLELLFAGHSTTASASTSLLLNLIKHRNVLAKIQEELNSANLGHSEQGDLTMSALNQMEYISAVVKEVLRLSPPVGGAYRTVLKTFSLNGYQIPAGWTLAYSIRDTQRISELFPNSSTFDPDRWIDHSSSREEKFHYLPFGGGTRSCVGKEFAKLFLKIFVIELVRSCSWRLMNDKVTMNHLPVPHPADGLPLGFSALEPSLHDLKPIRKTRKTVGTK</sequence>
<keyword evidence="9" id="KW-0812">Transmembrane</keyword>
<dbReference type="InterPro" id="IPR001128">
    <property type="entry name" value="Cyt_P450"/>
</dbReference>
<evidence type="ECO:0000256" key="6">
    <source>
        <dbReference type="ARBA" id="ARBA00023033"/>
    </source>
</evidence>
<evidence type="ECO:0000256" key="4">
    <source>
        <dbReference type="ARBA" id="ARBA00023002"/>
    </source>
</evidence>
<keyword evidence="2 7" id="KW-0349">Heme</keyword>
<dbReference type="PRINTS" id="PR00385">
    <property type="entry name" value="P450"/>
</dbReference>
<dbReference type="GO" id="GO:0016125">
    <property type="term" value="P:sterol metabolic process"/>
    <property type="evidence" value="ECO:0007669"/>
    <property type="project" value="TreeGrafter"/>
</dbReference>
<evidence type="ECO:0000256" key="3">
    <source>
        <dbReference type="ARBA" id="ARBA00022723"/>
    </source>
</evidence>
<dbReference type="PRINTS" id="PR00465">
    <property type="entry name" value="EP450IV"/>
</dbReference>
<proteinExistence type="inferred from homology"/>
<dbReference type="EMBL" id="BLXT01002328">
    <property type="protein sequence ID" value="GFN93284.1"/>
    <property type="molecule type" value="Genomic_DNA"/>
</dbReference>
<dbReference type="GO" id="GO:0016705">
    <property type="term" value="F:oxidoreductase activity, acting on paired donors, with incorporation or reduction of molecular oxygen"/>
    <property type="evidence" value="ECO:0007669"/>
    <property type="project" value="InterPro"/>
</dbReference>
<dbReference type="InterPro" id="IPR036396">
    <property type="entry name" value="Cyt_P450_sf"/>
</dbReference>
<dbReference type="Proteomes" id="UP000735302">
    <property type="component" value="Unassembled WGS sequence"/>
</dbReference>
<reference evidence="10 11" key="1">
    <citation type="journal article" date="2021" name="Elife">
        <title>Chloroplast acquisition without the gene transfer in kleptoplastic sea slugs, Plakobranchus ocellatus.</title>
        <authorList>
            <person name="Maeda T."/>
            <person name="Takahashi S."/>
            <person name="Yoshida T."/>
            <person name="Shimamura S."/>
            <person name="Takaki Y."/>
            <person name="Nagai Y."/>
            <person name="Toyoda A."/>
            <person name="Suzuki Y."/>
            <person name="Arimoto A."/>
            <person name="Ishii H."/>
            <person name="Satoh N."/>
            <person name="Nishiyama T."/>
            <person name="Hasebe M."/>
            <person name="Maruyama T."/>
            <person name="Minagawa J."/>
            <person name="Obokata J."/>
            <person name="Shigenobu S."/>
        </authorList>
    </citation>
    <scope>NUCLEOTIDE SEQUENCE [LARGE SCALE GENOMIC DNA]</scope>
</reference>
<dbReference type="InterPro" id="IPR017972">
    <property type="entry name" value="Cyt_P450_CS"/>
</dbReference>
<dbReference type="Gene3D" id="1.10.630.10">
    <property type="entry name" value="Cytochrome P450"/>
    <property type="match status" value="1"/>
</dbReference>
<dbReference type="GO" id="GO:0005506">
    <property type="term" value="F:iron ion binding"/>
    <property type="evidence" value="ECO:0007669"/>
    <property type="project" value="InterPro"/>
</dbReference>
<keyword evidence="3 7" id="KW-0479">Metal-binding</keyword>
<evidence type="ECO:0000313" key="11">
    <source>
        <dbReference type="Proteomes" id="UP000735302"/>
    </source>
</evidence>
<feature type="binding site" description="axial binding residue" evidence="7">
    <location>
        <position position="464"/>
    </location>
    <ligand>
        <name>heme</name>
        <dbReference type="ChEBI" id="CHEBI:30413"/>
    </ligand>
    <ligandPart>
        <name>Fe</name>
        <dbReference type="ChEBI" id="CHEBI:18248"/>
    </ligandPart>
</feature>
<evidence type="ECO:0000256" key="7">
    <source>
        <dbReference type="PIRSR" id="PIRSR602403-1"/>
    </source>
</evidence>
<keyword evidence="5 7" id="KW-0408">Iron</keyword>
<evidence type="ECO:0000256" key="8">
    <source>
        <dbReference type="RuleBase" id="RU000461"/>
    </source>
</evidence>
<name>A0AAV3ZDR1_9GAST</name>
<dbReference type="Pfam" id="PF00067">
    <property type="entry name" value="p450"/>
    <property type="match status" value="1"/>
</dbReference>
<keyword evidence="9" id="KW-1133">Transmembrane helix</keyword>
<accession>A0AAV3ZDR1</accession>
<dbReference type="PROSITE" id="PS00086">
    <property type="entry name" value="CYTOCHROME_P450"/>
    <property type="match status" value="1"/>
</dbReference>
<keyword evidence="11" id="KW-1185">Reference proteome</keyword>
<keyword evidence="6 8" id="KW-0503">Monooxygenase</keyword>
<comment type="similarity">
    <text evidence="1 8">Belongs to the cytochrome P450 family.</text>
</comment>
<feature type="transmembrane region" description="Helical" evidence="9">
    <location>
        <begin position="42"/>
        <end position="63"/>
    </location>
</feature>
<comment type="caution">
    <text evidence="10">The sequence shown here is derived from an EMBL/GenBank/DDBJ whole genome shotgun (WGS) entry which is preliminary data.</text>
</comment>
<keyword evidence="4 8" id="KW-0560">Oxidoreductase</keyword>
<dbReference type="PANTHER" id="PTHR24286:SF384">
    <property type="entry name" value="P450, PUTATIVE (EUROFUNG)-RELATED"/>
    <property type="match status" value="1"/>
</dbReference>